<dbReference type="AlphaFoldDB" id="A0A8S1RBI8"/>
<gene>
    <name evidence="1" type="ORF">PSON_ATCC_30995.1.T1610004</name>
</gene>
<evidence type="ECO:0000313" key="2">
    <source>
        <dbReference type="Proteomes" id="UP000692954"/>
    </source>
</evidence>
<protein>
    <submittedName>
        <fullName evidence="1">Uncharacterized protein</fullName>
    </submittedName>
</protein>
<organism evidence="1 2">
    <name type="scientific">Paramecium sonneborni</name>
    <dbReference type="NCBI Taxonomy" id="65129"/>
    <lineage>
        <taxon>Eukaryota</taxon>
        <taxon>Sar</taxon>
        <taxon>Alveolata</taxon>
        <taxon>Ciliophora</taxon>
        <taxon>Intramacronucleata</taxon>
        <taxon>Oligohymenophorea</taxon>
        <taxon>Peniculida</taxon>
        <taxon>Parameciidae</taxon>
        <taxon>Paramecium</taxon>
    </lineage>
</organism>
<keyword evidence="2" id="KW-1185">Reference proteome</keyword>
<dbReference type="EMBL" id="CAJJDN010000161">
    <property type="protein sequence ID" value="CAD8125621.1"/>
    <property type="molecule type" value="Genomic_DNA"/>
</dbReference>
<reference evidence="1" key="1">
    <citation type="submission" date="2021-01" db="EMBL/GenBank/DDBJ databases">
        <authorList>
            <consortium name="Genoscope - CEA"/>
            <person name="William W."/>
        </authorList>
    </citation>
    <scope>NUCLEOTIDE SEQUENCE</scope>
</reference>
<evidence type="ECO:0000313" key="1">
    <source>
        <dbReference type="EMBL" id="CAD8125621.1"/>
    </source>
</evidence>
<sequence length="174" mass="20661">MKNTNSEQGDLQTLQTLLLIAKNFKIYSKNVFKFNQMIFIFLMDVKLYVQDNISKEQKQINININSGKTQMRFLNQYQLINSIQIVNIRKVKNMEIGLKQEKISLKDVKQFIMEIIIMEQNVINGTFYTESIQVKNEQLQEEEIMIIKDKKQEYGDAQIKKFLKSLIGKYYIKM</sequence>
<name>A0A8S1RBI8_9CILI</name>
<comment type="caution">
    <text evidence="1">The sequence shown here is derived from an EMBL/GenBank/DDBJ whole genome shotgun (WGS) entry which is preliminary data.</text>
</comment>
<proteinExistence type="predicted"/>
<dbReference type="Proteomes" id="UP000692954">
    <property type="component" value="Unassembled WGS sequence"/>
</dbReference>
<accession>A0A8S1RBI8</accession>